<comment type="caution">
    <text evidence="2">The sequence shown here is derived from an EMBL/GenBank/DDBJ whole genome shotgun (WGS) entry which is preliminary data.</text>
</comment>
<feature type="coiled-coil region" evidence="1">
    <location>
        <begin position="127"/>
        <end position="154"/>
    </location>
</feature>
<evidence type="ECO:0000313" key="3">
    <source>
        <dbReference type="Proteomes" id="UP000094056"/>
    </source>
</evidence>
<keyword evidence="1" id="KW-0175">Coiled coil</keyword>
<reference evidence="2 3" key="1">
    <citation type="submission" date="2016-07" db="EMBL/GenBank/DDBJ databases">
        <title>Draft genome of Scalindua rubra, obtained from a brine-seawater interface in the Red Sea, sheds light on salt adaptation in anammox bacteria.</title>
        <authorList>
            <person name="Speth D.R."/>
            <person name="Lagkouvardos I."/>
            <person name="Wang Y."/>
            <person name="Qian P.-Y."/>
            <person name="Dutilh B.E."/>
            <person name="Jetten M.S."/>
        </authorList>
    </citation>
    <scope>NUCLEOTIDE SEQUENCE [LARGE SCALE GENOMIC DNA]</scope>
    <source>
        <strain evidence="2">BSI-1</strain>
    </source>
</reference>
<dbReference type="EMBL" id="MAYW01000035">
    <property type="protein sequence ID" value="ODS33206.1"/>
    <property type="molecule type" value="Genomic_DNA"/>
</dbReference>
<sequence>MKEQLKDEGLETAVKIYDEVSYHVITLQGFAEMLKEYDENLRTAAYGEPAYQMCFNLNELIQLWIDELDRILKKYLNDPLDDRETIVRLETIAELAYLRCLTDEIAISKLEQSIVELNEITAKGELKGEYDERAEKLRNTCKDYIQQLKDGEGKKDKLKGERN</sequence>
<gene>
    <name evidence="2" type="ORF">SCARUB_01684</name>
</gene>
<evidence type="ECO:0000256" key="1">
    <source>
        <dbReference type="SAM" id="Coils"/>
    </source>
</evidence>
<protein>
    <submittedName>
        <fullName evidence="2">Uncharacterized protein</fullName>
    </submittedName>
</protein>
<proteinExistence type="predicted"/>
<evidence type="ECO:0000313" key="2">
    <source>
        <dbReference type="EMBL" id="ODS33206.1"/>
    </source>
</evidence>
<dbReference type="AlphaFoldDB" id="A0A1E3XC56"/>
<name>A0A1E3XC56_9BACT</name>
<accession>A0A1E3XC56</accession>
<dbReference type="Proteomes" id="UP000094056">
    <property type="component" value="Unassembled WGS sequence"/>
</dbReference>
<organism evidence="2 3">
    <name type="scientific">Candidatus Scalindua rubra</name>
    <dbReference type="NCBI Taxonomy" id="1872076"/>
    <lineage>
        <taxon>Bacteria</taxon>
        <taxon>Pseudomonadati</taxon>
        <taxon>Planctomycetota</taxon>
        <taxon>Candidatus Brocadiia</taxon>
        <taxon>Candidatus Brocadiales</taxon>
        <taxon>Candidatus Scalinduaceae</taxon>
        <taxon>Candidatus Scalindua</taxon>
    </lineage>
</organism>